<feature type="compositionally biased region" description="Basic and acidic residues" evidence="1">
    <location>
        <begin position="212"/>
        <end position="222"/>
    </location>
</feature>
<dbReference type="AlphaFoldDB" id="A0A9D4QJC5"/>
<gene>
    <name evidence="2" type="ORF">HPB52_001105</name>
</gene>
<feature type="region of interest" description="Disordered" evidence="1">
    <location>
        <begin position="244"/>
        <end position="264"/>
    </location>
</feature>
<dbReference type="EMBL" id="JABSTV010001245">
    <property type="protein sequence ID" value="KAH7981795.1"/>
    <property type="molecule type" value="Genomic_DNA"/>
</dbReference>
<dbReference type="Proteomes" id="UP000821837">
    <property type="component" value="Chromosome 1"/>
</dbReference>
<feature type="region of interest" description="Disordered" evidence="1">
    <location>
        <begin position="194"/>
        <end position="226"/>
    </location>
</feature>
<evidence type="ECO:0000313" key="3">
    <source>
        <dbReference type="Proteomes" id="UP000821837"/>
    </source>
</evidence>
<accession>A0A9D4QJC5</accession>
<reference evidence="2" key="2">
    <citation type="submission" date="2021-09" db="EMBL/GenBank/DDBJ databases">
        <authorList>
            <person name="Jia N."/>
            <person name="Wang J."/>
            <person name="Shi W."/>
            <person name="Du L."/>
            <person name="Sun Y."/>
            <person name="Zhan W."/>
            <person name="Jiang J."/>
            <person name="Wang Q."/>
            <person name="Zhang B."/>
            <person name="Ji P."/>
            <person name="Sakyi L.B."/>
            <person name="Cui X."/>
            <person name="Yuan T."/>
            <person name="Jiang B."/>
            <person name="Yang W."/>
            <person name="Lam T.T.-Y."/>
            <person name="Chang Q."/>
            <person name="Ding S."/>
            <person name="Wang X."/>
            <person name="Zhu J."/>
            <person name="Ruan X."/>
            <person name="Zhao L."/>
            <person name="Wei J."/>
            <person name="Que T."/>
            <person name="Du C."/>
            <person name="Cheng J."/>
            <person name="Dai P."/>
            <person name="Han X."/>
            <person name="Huang E."/>
            <person name="Gao Y."/>
            <person name="Liu J."/>
            <person name="Shao H."/>
            <person name="Ye R."/>
            <person name="Li L."/>
            <person name="Wei W."/>
            <person name="Wang X."/>
            <person name="Wang C."/>
            <person name="Huo Q."/>
            <person name="Li W."/>
            <person name="Guo W."/>
            <person name="Chen H."/>
            <person name="Chen S."/>
            <person name="Zhou L."/>
            <person name="Zhou L."/>
            <person name="Ni X."/>
            <person name="Tian J."/>
            <person name="Zhou Y."/>
            <person name="Sheng Y."/>
            <person name="Liu T."/>
            <person name="Pan Y."/>
            <person name="Xia L."/>
            <person name="Li J."/>
            <person name="Zhao F."/>
            <person name="Cao W."/>
        </authorList>
    </citation>
    <scope>NUCLEOTIDE SEQUENCE</scope>
    <source>
        <strain evidence="2">Rsan-2018</strain>
        <tissue evidence="2">Larvae</tissue>
    </source>
</reference>
<feature type="region of interest" description="Disordered" evidence="1">
    <location>
        <begin position="49"/>
        <end position="72"/>
    </location>
</feature>
<keyword evidence="3" id="KW-1185">Reference proteome</keyword>
<comment type="caution">
    <text evidence="2">The sequence shown here is derived from an EMBL/GenBank/DDBJ whole genome shotgun (WGS) entry which is preliminary data.</text>
</comment>
<sequence length="358" mass="38951">MFASSYVAARRILAPTPQGVVGRDAWLESCGGFPGIIAWRVCAGEANRRSGFSKRSGGRRGPSHVAAAAEEEKLSPKRDIGLPCTRIIEGLSIPNQNLTGAVDRIDEAHSEEDAGALVELSFHVITATRLTSKAFERSRKEARKVAGFRDPLEEVGTLGASLKKSTARVAGVQRIEGARKRGVCKRQVPIVTDSALRSGRPRQDDSGSTEVAWRRERSDGVQHRSQRNIAAVQQYFRAIASVDSRETEVSEDVEPSSDRSSRRRASLRMLGKMDDTDNSSDAGVGVNESGCTDELKLKIEALKLELEIEKLKFSRASQDAAPSRSETSGIGRYAKELRAVLAPMPANDTMIPATLTHR</sequence>
<evidence type="ECO:0000256" key="1">
    <source>
        <dbReference type="SAM" id="MobiDB-lite"/>
    </source>
</evidence>
<organism evidence="2 3">
    <name type="scientific">Rhipicephalus sanguineus</name>
    <name type="common">Brown dog tick</name>
    <name type="synonym">Ixodes sanguineus</name>
    <dbReference type="NCBI Taxonomy" id="34632"/>
    <lineage>
        <taxon>Eukaryota</taxon>
        <taxon>Metazoa</taxon>
        <taxon>Ecdysozoa</taxon>
        <taxon>Arthropoda</taxon>
        <taxon>Chelicerata</taxon>
        <taxon>Arachnida</taxon>
        <taxon>Acari</taxon>
        <taxon>Parasitiformes</taxon>
        <taxon>Ixodida</taxon>
        <taxon>Ixodoidea</taxon>
        <taxon>Ixodidae</taxon>
        <taxon>Rhipicephalinae</taxon>
        <taxon>Rhipicephalus</taxon>
        <taxon>Rhipicephalus</taxon>
    </lineage>
</organism>
<proteinExistence type="predicted"/>
<reference evidence="2" key="1">
    <citation type="journal article" date="2020" name="Cell">
        <title>Large-Scale Comparative Analyses of Tick Genomes Elucidate Their Genetic Diversity and Vector Capacities.</title>
        <authorList>
            <consortium name="Tick Genome and Microbiome Consortium (TIGMIC)"/>
            <person name="Jia N."/>
            <person name="Wang J."/>
            <person name="Shi W."/>
            <person name="Du L."/>
            <person name="Sun Y."/>
            <person name="Zhan W."/>
            <person name="Jiang J.F."/>
            <person name="Wang Q."/>
            <person name="Zhang B."/>
            <person name="Ji P."/>
            <person name="Bell-Sakyi L."/>
            <person name="Cui X.M."/>
            <person name="Yuan T.T."/>
            <person name="Jiang B.G."/>
            <person name="Yang W.F."/>
            <person name="Lam T.T."/>
            <person name="Chang Q.C."/>
            <person name="Ding S.J."/>
            <person name="Wang X.J."/>
            <person name="Zhu J.G."/>
            <person name="Ruan X.D."/>
            <person name="Zhao L."/>
            <person name="Wei J.T."/>
            <person name="Ye R.Z."/>
            <person name="Que T.C."/>
            <person name="Du C.H."/>
            <person name="Zhou Y.H."/>
            <person name="Cheng J.X."/>
            <person name="Dai P.F."/>
            <person name="Guo W.B."/>
            <person name="Han X.H."/>
            <person name="Huang E.J."/>
            <person name="Li L.F."/>
            <person name="Wei W."/>
            <person name="Gao Y.C."/>
            <person name="Liu J.Z."/>
            <person name="Shao H.Z."/>
            <person name="Wang X."/>
            <person name="Wang C.C."/>
            <person name="Yang T.C."/>
            <person name="Huo Q.B."/>
            <person name="Li W."/>
            <person name="Chen H.Y."/>
            <person name="Chen S.E."/>
            <person name="Zhou L.G."/>
            <person name="Ni X.B."/>
            <person name="Tian J.H."/>
            <person name="Sheng Y."/>
            <person name="Liu T."/>
            <person name="Pan Y.S."/>
            <person name="Xia L.Y."/>
            <person name="Li J."/>
            <person name="Zhao F."/>
            <person name="Cao W.C."/>
        </authorList>
    </citation>
    <scope>NUCLEOTIDE SEQUENCE</scope>
    <source>
        <strain evidence="2">Rsan-2018</strain>
    </source>
</reference>
<protein>
    <submittedName>
        <fullName evidence="2">Uncharacterized protein</fullName>
    </submittedName>
</protein>
<evidence type="ECO:0000313" key="2">
    <source>
        <dbReference type="EMBL" id="KAH7981795.1"/>
    </source>
</evidence>
<name>A0A9D4QJC5_RHISA</name>